<organism evidence="2 3">
    <name type="scientific">Agrococcus pavilionensis RW1</name>
    <dbReference type="NCBI Taxonomy" id="1330458"/>
    <lineage>
        <taxon>Bacteria</taxon>
        <taxon>Bacillati</taxon>
        <taxon>Actinomycetota</taxon>
        <taxon>Actinomycetes</taxon>
        <taxon>Micrococcales</taxon>
        <taxon>Microbacteriaceae</taxon>
        <taxon>Agrococcus</taxon>
    </lineage>
</organism>
<dbReference type="AlphaFoldDB" id="U1MPU0"/>
<evidence type="ECO:0000256" key="1">
    <source>
        <dbReference type="SAM" id="MobiDB-lite"/>
    </source>
</evidence>
<dbReference type="RefSeq" id="WP_021010909.1">
    <property type="nucleotide sequence ID" value="NZ_ASHR01000028.1"/>
</dbReference>
<dbReference type="OrthoDB" id="9961771at2"/>
<feature type="compositionally biased region" description="Basic and acidic residues" evidence="1">
    <location>
        <begin position="9"/>
        <end position="20"/>
    </location>
</feature>
<proteinExistence type="predicted"/>
<name>U1MPU0_9MICO</name>
<comment type="caution">
    <text evidence="2">The sequence shown here is derived from an EMBL/GenBank/DDBJ whole genome shotgun (WGS) entry which is preliminary data.</text>
</comment>
<dbReference type="EMBL" id="ASHR01000028">
    <property type="protein sequence ID" value="ERG63936.1"/>
    <property type="molecule type" value="Genomic_DNA"/>
</dbReference>
<protein>
    <submittedName>
        <fullName evidence="2">Uncharacterized protein</fullName>
    </submittedName>
</protein>
<feature type="region of interest" description="Disordered" evidence="1">
    <location>
        <begin position="1"/>
        <end position="117"/>
    </location>
</feature>
<accession>U1MPU0</accession>
<evidence type="ECO:0000313" key="2">
    <source>
        <dbReference type="EMBL" id="ERG63936.1"/>
    </source>
</evidence>
<keyword evidence="3" id="KW-1185">Reference proteome</keyword>
<reference evidence="2 3" key="1">
    <citation type="journal article" date="2013" name="Genome Announc.">
        <title>First draft genome sequence from a member of the genus agrococcus, isolated from modern microbialites.</title>
        <authorList>
            <person name="White R.A.III."/>
            <person name="Grassa C.J."/>
            <person name="Suttle C.A."/>
        </authorList>
    </citation>
    <scope>NUCLEOTIDE SEQUENCE [LARGE SCALE GENOMIC DNA]</scope>
    <source>
        <strain evidence="2 3">RW1</strain>
    </source>
</reference>
<sequence length="117" mass="11617">MAGFEDLADEAREPRDDEMPGTRSPANELIGADGAGSDESSTDPNVPSADTEATSGAWAAADHTGSEEGGDGFGPEGTRSPATEPDAMGTGEPGDADIDASGFGDPFDGGAVDVRGD</sequence>
<evidence type="ECO:0000313" key="3">
    <source>
        <dbReference type="Proteomes" id="UP000016462"/>
    </source>
</evidence>
<gene>
    <name evidence="2" type="ORF">L332_05620</name>
</gene>
<dbReference type="Proteomes" id="UP000016462">
    <property type="component" value="Unassembled WGS sequence"/>
</dbReference>